<protein>
    <submittedName>
        <fullName evidence="2">Zinc finger MYM-type protein 1-like</fullName>
    </submittedName>
</protein>
<feature type="domain" description="HAT C-terminal dimerisation" evidence="1">
    <location>
        <begin position="250"/>
        <end position="304"/>
    </location>
</feature>
<dbReference type="Proteomes" id="UP000478052">
    <property type="component" value="Unassembled WGS sequence"/>
</dbReference>
<reference evidence="2 3" key="1">
    <citation type="submission" date="2019-08" db="EMBL/GenBank/DDBJ databases">
        <title>Whole genome of Aphis craccivora.</title>
        <authorList>
            <person name="Voronova N.V."/>
            <person name="Shulinski R.S."/>
            <person name="Bandarenka Y.V."/>
            <person name="Zhorov D.G."/>
            <person name="Warner D."/>
        </authorList>
    </citation>
    <scope>NUCLEOTIDE SEQUENCE [LARGE SCALE GENOMIC DNA]</scope>
    <source>
        <strain evidence="2">180601</strain>
        <tissue evidence="2">Whole Body</tissue>
    </source>
</reference>
<sequence length="335" mass="39285">MMFLQIFKFTTALSDYLQTSGLDYIQAWRKIDGTIKSLKENQRDFLPVSAAAKIFIEFVSSVIWEDESDIDIELELPEKRRKIIPKRSGENSSTNHNIGDGDTPEKVYKIKTFNVVMDNIIACLECRFSGSKELYCDLELFDPRRFEEIAKNGIHSEAIHKICELLPHIDKHKLGEQLLSFVKFWPQISKTDFRDVYDVYQNQSNLQEDSDLEDFEYSRENNDNNVCTRKQKCNSCLLCVTNVIYEFNMYSLEYNELFEVYKFLLTIPLTQVTCERSFSKLKIIKTRLRSCLTQDNLESLFLMNCERELLADITPDRVMDLMCDNSTEMSRMLRV</sequence>
<dbReference type="PANTHER" id="PTHR46289">
    <property type="entry name" value="52 KDA REPRESSOR OF THE INHIBITOR OF THE PROTEIN KINASE-LIKE PROTEIN-RELATED"/>
    <property type="match status" value="1"/>
</dbReference>
<dbReference type="Pfam" id="PF05699">
    <property type="entry name" value="Dimer_Tnp_hAT"/>
    <property type="match status" value="1"/>
</dbReference>
<keyword evidence="3" id="KW-1185">Reference proteome</keyword>
<proteinExistence type="predicted"/>
<dbReference type="InterPro" id="IPR008906">
    <property type="entry name" value="HATC_C_dom"/>
</dbReference>
<dbReference type="AlphaFoldDB" id="A0A6G0VKR8"/>
<organism evidence="2 3">
    <name type="scientific">Aphis craccivora</name>
    <name type="common">Cowpea aphid</name>
    <dbReference type="NCBI Taxonomy" id="307492"/>
    <lineage>
        <taxon>Eukaryota</taxon>
        <taxon>Metazoa</taxon>
        <taxon>Ecdysozoa</taxon>
        <taxon>Arthropoda</taxon>
        <taxon>Hexapoda</taxon>
        <taxon>Insecta</taxon>
        <taxon>Pterygota</taxon>
        <taxon>Neoptera</taxon>
        <taxon>Paraneoptera</taxon>
        <taxon>Hemiptera</taxon>
        <taxon>Sternorrhyncha</taxon>
        <taxon>Aphidomorpha</taxon>
        <taxon>Aphidoidea</taxon>
        <taxon>Aphididae</taxon>
        <taxon>Aphidini</taxon>
        <taxon>Aphis</taxon>
        <taxon>Aphis</taxon>
    </lineage>
</organism>
<dbReference type="OrthoDB" id="6624805at2759"/>
<gene>
    <name evidence="2" type="ORF">FWK35_00037944</name>
</gene>
<dbReference type="PANTHER" id="PTHR46289:SF19">
    <property type="entry name" value="ZINC FINGER MYM-TYPE CONTAINING 1"/>
    <property type="match status" value="1"/>
</dbReference>
<dbReference type="EMBL" id="VUJU01015238">
    <property type="protein sequence ID" value="KAF0695680.1"/>
    <property type="molecule type" value="Genomic_DNA"/>
</dbReference>
<dbReference type="InterPro" id="IPR052958">
    <property type="entry name" value="IFN-induced_PKR_regulator"/>
</dbReference>
<dbReference type="GO" id="GO:0046983">
    <property type="term" value="F:protein dimerization activity"/>
    <property type="evidence" value="ECO:0007669"/>
    <property type="project" value="InterPro"/>
</dbReference>
<feature type="non-terminal residue" evidence="2">
    <location>
        <position position="335"/>
    </location>
</feature>
<evidence type="ECO:0000313" key="3">
    <source>
        <dbReference type="Proteomes" id="UP000478052"/>
    </source>
</evidence>
<name>A0A6G0VKR8_APHCR</name>
<comment type="caution">
    <text evidence="2">The sequence shown here is derived from an EMBL/GenBank/DDBJ whole genome shotgun (WGS) entry which is preliminary data.</text>
</comment>
<evidence type="ECO:0000313" key="2">
    <source>
        <dbReference type="EMBL" id="KAF0695680.1"/>
    </source>
</evidence>
<evidence type="ECO:0000259" key="1">
    <source>
        <dbReference type="Pfam" id="PF05699"/>
    </source>
</evidence>
<accession>A0A6G0VKR8</accession>